<name>A0A8A4TUW0_SULCO</name>
<organism evidence="1 2">
    <name type="scientific">Sulfidibacter corallicola</name>
    <dbReference type="NCBI Taxonomy" id="2818388"/>
    <lineage>
        <taxon>Bacteria</taxon>
        <taxon>Pseudomonadati</taxon>
        <taxon>Acidobacteriota</taxon>
        <taxon>Holophagae</taxon>
        <taxon>Acanthopleuribacterales</taxon>
        <taxon>Acanthopleuribacteraceae</taxon>
        <taxon>Sulfidibacter</taxon>
    </lineage>
</organism>
<keyword evidence="2" id="KW-1185">Reference proteome</keyword>
<reference evidence="1" key="1">
    <citation type="submission" date="2021-03" db="EMBL/GenBank/DDBJ databases">
        <title>Acanthopleuribacteraceae sp. M133.</title>
        <authorList>
            <person name="Wang G."/>
        </authorList>
    </citation>
    <scope>NUCLEOTIDE SEQUENCE</scope>
    <source>
        <strain evidence="1">M133</strain>
    </source>
</reference>
<dbReference type="EMBL" id="CP071793">
    <property type="protein sequence ID" value="QTD53739.1"/>
    <property type="molecule type" value="Genomic_DNA"/>
</dbReference>
<dbReference type="RefSeq" id="WP_237383839.1">
    <property type="nucleotide sequence ID" value="NZ_CP071793.1"/>
</dbReference>
<sequence length="282" mass="32226">MTYSMNVLHQLNQLAERERAFRARTFLAPCLAGGGVRTRVDGLVYQFRIDPSDFEGWGLFHPDSSRTAKVVGEAEIDRIEAYLNLFPHFRLLLVERLGRGTWLAYPVNESDMRQRVGSVQPLKIHLVRDMRSFDTVLAAWDGSQFWFVGEDRKADPLFAETLRQAERDGTRPSLIKGRGLTLEMMLAYQLRWVRQEAKRKPKNHARLCGALRSAGAELVDFHDRDNHWVVTWSTDLGDSFTSAVCKTDLTVLSAGICLDDRDRDFDLQSLVGVVERSPDWAR</sequence>
<accession>A0A8A4TUW0</accession>
<protein>
    <submittedName>
        <fullName evidence="1">Uncharacterized protein</fullName>
    </submittedName>
</protein>
<proteinExistence type="predicted"/>
<dbReference type="Proteomes" id="UP000663929">
    <property type="component" value="Chromosome"/>
</dbReference>
<dbReference type="KEGG" id="scor:J3U87_14900"/>
<dbReference type="AlphaFoldDB" id="A0A8A4TUW0"/>
<evidence type="ECO:0000313" key="1">
    <source>
        <dbReference type="EMBL" id="QTD53739.1"/>
    </source>
</evidence>
<gene>
    <name evidence="1" type="ORF">J3U87_14900</name>
</gene>
<evidence type="ECO:0000313" key="2">
    <source>
        <dbReference type="Proteomes" id="UP000663929"/>
    </source>
</evidence>